<proteinExistence type="predicted"/>
<organism evidence="1 2">
    <name type="scientific">Dreissena polymorpha</name>
    <name type="common">Zebra mussel</name>
    <name type="synonym">Mytilus polymorpha</name>
    <dbReference type="NCBI Taxonomy" id="45954"/>
    <lineage>
        <taxon>Eukaryota</taxon>
        <taxon>Metazoa</taxon>
        <taxon>Spiralia</taxon>
        <taxon>Lophotrochozoa</taxon>
        <taxon>Mollusca</taxon>
        <taxon>Bivalvia</taxon>
        <taxon>Autobranchia</taxon>
        <taxon>Heteroconchia</taxon>
        <taxon>Euheterodonta</taxon>
        <taxon>Imparidentia</taxon>
        <taxon>Neoheterodontei</taxon>
        <taxon>Myida</taxon>
        <taxon>Dreissenoidea</taxon>
        <taxon>Dreissenidae</taxon>
        <taxon>Dreissena</taxon>
    </lineage>
</organism>
<dbReference type="EMBL" id="JAIWYP010000016">
    <property type="protein sequence ID" value="KAH3693744.1"/>
    <property type="molecule type" value="Genomic_DNA"/>
</dbReference>
<comment type="caution">
    <text evidence="1">The sequence shown here is derived from an EMBL/GenBank/DDBJ whole genome shotgun (WGS) entry which is preliminary data.</text>
</comment>
<accession>A0A9D4BGA4</accession>
<protein>
    <submittedName>
        <fullName evidence="1">Uncharacterized protein</fullName>
    </submittedName>
</protein>
<evidence type="ECO:0000313" key="1">
    <source>
        <dbReference type="EMBL" id="KAH3693744.1"/>
    </source>
</evidence>
<reference evidence="1" key="1">
    <citation type="journal article" date="2019" name="bioRxiv">
        <title>The Genome of the Zebra Mussel, Dreissena polymorpha: A Resource for Invasive Species Research.</title>
        <authorList>
            <person name="McCartney M.A."/>
            <person name="Auch B."/>
            <person name="Kono T."/>
            <person name="Mallez S."/>
            <person name="Zhang Y."/>
            <person name="Obille A."/>
            <person name="Becker A."/>
            <person name="Abrahante J.E."/>
            <person name="Garbe J."/>
            <person name="Badalamenti J.P."/>
            <person name="Herman A."/>
            <person name="Mangelson H."/>
            <person name="Liachko I."/>
            <person name="Sullivan S."/>
            <person name="Sone E.D."/>
            <person name="Koren S."/>
            <person name="Silverstein K.A.T."/>
            <person name="Beckman K.B."/>
            <person name="Gohl D.M."/>
        </authorList>
    </citation>
    <scope>NUCLEOTIDE SEQUENCE</scope>
    <source>
        <strain evidence="1">Duluth1</strain>
        <tissue evidence="1">Whole animal</tissue>
    </source>
</reference>
<name>A0A9D4BGA4_DREPO</name>
<dbReference type="Proteomes" id="UP000828390">
    <property type="component" value="Unassembled WGS sequence"/>
</dbReference>
<gene>
    <name evidence="1" type="ORF">DPMN_081184</name>
</gene>
<dbReference type="AlphaFoldDB" id="A0A9D4BGA4"/>
<evidence type="ECO:0000313" key="2">
    <source>
        <dbReference type="Proteomes" id="UP000828390"/>
    </source>
</evidence>
<reference evidence="1" key="2">
    <citation type="submission" date="2020-11" db="EMBL/GenBank/DDBJ databases">
        <authorList>
            <person name="McCartney M.A."/>
            <person name="Auch B."/>
            <person name="Kono T."/>
            <person name="Mallez S."/>
            <person name="Becker A."/>
            <person name="Gohl D.M."/>
            <person name="Silverstein K.A.T."/>
            <person name="Koren S."/>
            <person name="Bechman K.B."/>
            <person name="Herman A."/>
            <person name="Abrahante J.E."/>
            <person name="Garbe J."/>
        </authorList>
    </citation>
    <scope>NUCLEOTIDE SEQUENCE</scope>
    <source>
        <strain evidence="1">Duluth1</strain>
        <tissue evidence="1">Whole animal</tissue>
    </source>
</reference>
<keyword evidence="2" id="KW-1185">Reference proteome</keyword>
<sequence length="64" mass="7205">MYEKDIIMVFIPLICQVIEAKCEDDTHILRQSGIVLAAMNSGKYLLFLMDQPFVLVAVSTTTLL</sequence>